<dbReference type="Proteomes" id="UP000799438">
    <property type="component" value="Unassembled WGS sequence"/>
</dbReference>
<reference evidence="1" key="1">
    <citation type="journal article" date="2020" name="Stud. Mycol.">
        <title>101 Dothideomycetes genomes: a test case for predicting lifestyles and emergence of pathogens.</title>
        <authorList>
            <person name="Haridas S."/>
            <person name="Albert R."/>
            <person name="Binder M."/>
            <person name="Bloem J."/>
            <person name="Labutti K."/>
            <person name="Salamov A."/>
            <person name="Andreopoulos B."/>
            <person name="Baker S."/>
            <person name="Barry K."/>
            <person name="Bills G."/>
            <person name="Bluhm B."/>
            <person name="Cannon C."/>
            <person name="Castanera R."/>
            <person name="Culley D."/>
            <person name="Daum C."/>
            <person name="Ezra D."/>
            <person name="Gonzalez J."/>
            <person name="Henrissat B."/>
            <person name="Kuo A."/>
            <person name="Liang C."/>
            <person name="Lipzen A."/>
            <person name="Lutzoni F."/>
            <person name="Magnuson J."/>
            <person name="Mondo S."/>
            <person name="Nolan M."/>
            <person name="Ohm R."/>
            <person name="Pangilinan J."/>
            <person name="Park H.-J."/>
            <person name="Ramirez L."/>
            <person name="Alfaro M."/>
            <person name="Sun H."/>
            <person name="Tritt A."/>
            <person name="Yoshinaga Y."/>
            <person name="Zwiers L.-H."/>
            <person name="Turgeon B."/>
            <person name="Goodwin S."/>
            <person name="Spatafora J."/>
            <person name="Crous P."/>
            <person name="Grigoriev I."/>
        </authorList>
    </citation>
    <scope>NUCLEOTIDE SEQUENCE</scope>
    <source>
        <strain evidence="1">CBS 121167</strain>
    </source>
</reference>
<dbReference type="OrthoDB" id="509124at2759"/>
<name>A0A6A6BCS5_9PEZI</name>
<evidence type="ECO:0000313" key="1">
    <source>
        <dbReference type="EMBL" id="KAF2141085.1"/>
    </source>
</evidence>
<keyword evidence="2" id="KW-1185">Reference proteome</keyword>
<dbReference type="Pfam" id="PF10604">
    <property type="entry name" value="Polyketide_cyc2"/>
    <property type="match status" value="1"/>
</dbReference>
<dbReference type="EMBL" id="ML995488">
    <property type="protein sequence ID" value="KAF2141085.1"/>
    <property type="molecule type" value="Genomic_DNA"/>
</dbReference>
<dbReference type="InterPro" id="IPR019587">
    <property type="entry name" value="Polyketide_cyclase/dehydratase"/>
</dbReference>
<dbReference type="CDD" id="cd07822">
    <property type="entry name" value="SRPBCC_4"/>
    <property type="match status" value="1"/>
</dbReference>
<sequence>MASVFSPSTSIAIAASSDRVFELLTDRTTWPTWNPFIPRADLLPSTTLTPTPSSDDDGHLKLHQRLQFTVQAPIFGRPRIVPGGSVEKVSLLETPGADGVYRVGWVQDMMPAWLMRTLRVNEIVEEEADEDGEARCTYRTYMTFDGPFAWIVKFVVGAKVQEGLELWAKGLKDKAEGR</sequence>
<dbReference type="SUPFAM" id="SSF55961">
    <property type="entry name" value="Bet v1-like"/>
    <property type="match status" value="1"/>
</dbReference>
<accession>A0A6A6BCS5</accession>
<dbReference type="RefSeq" id="XP_033396798.1">
    <property type="nucleotide sequence ID" value="XM_033540658.1"/>
</dbReference>
<dbReference type="InterPro" id="IPR023393">
    <property type="entry name" value="START-like_dom_sf"/>
</dbReference>
<proteinExistence type="predicted"/>
<dbReference type="AlphaFoldDB" id="A0A6A6BCS5"/>
<evidence type="ECO:0008006" key="3">
    <source>
        <dbReference type="Google" id="ProtNLM"/>
    </source>
</evidence>
<gene>
    <name evidence="1" type="ORF">K452DRAFT_288462</name>
</gene>
<dbReference type="GeneID" id="54298154"/>
<protein>
    <recommendedName>
        <fullName evidence="3">Coenzyme Q-binding protein COQ10 START domain-containing protein</fullName>
    </recommendedName>
</protein>
<organism evidence="1 2">
    <name type="scientific">Aplosporella prunicola CBS 121167</name>
    <dbReference type="NCBI Taxonomy" id="1176127"/>
    <lineage>
        <taxon>Eukaryota</taxon>
        <taxon>Fungi</taxon>
        <taxon>Dikarya</taxon>
        <taxon>Ascomycota</taxon>
        <taxon>Pezizomycotina</taxon>
        <taxon>Dothideomycetes</taxon>
        <taxon>Dothideomycetes incertae sedis</taxon>
        <taxon>Botryosphaeriales</taxon>
        <taxon>Aplosporellaceae</taxon>
        <taxon>Aplosporella</taxon>
    </lineage>
</organism>
<evidence type="ECO:0000313" key="2">
    <source>
        <dbReference type="Proteomes" id="UP000799438"/>
    </source>
</evidence>
<dbReference type="Gene3D" id="3.30.530.20">
    <property type="match status" value="1"/>
</dbReference>